<dbReference type="GO" id="GO:0004519">
    <property type="term" value="F:endonuclease activity"/>
    <property type="evidence" value="ECO:0007669"/>
    <property type="project" value="UniProtKB-KW"/>
</dbReference>
<feature type="compositionally biased region" description="Basic residues" evidence="7">
    <location>
        <begin position="181"/>
        <end position="193"/>
    </location>
</feature>
<evidence type="ECO:0000256" key="6">
    <source>
        <dbReference type="ARBA" id="ARBA00029466"/>
    </source>
</evidence>
<evidence type="ECO:0000256" key="5">
    <source>
        <dbReference type="ARBA" id="ARBA00023204"/>
    </source>
</evidence>
<keyword evidence="2" id="KW-0255">Endonuclease</keyword>
<proteinExistence type="inferred from homology"/>
<organism evidence="8">
    <name type="scientific">Bradyrhizobium diazoefficiens</name>
    <dbReference type="NCBI Taxonomy" id="1355477"/>
    <lineage>
        <taxon>Bacteria</taxon>
        <taxon>Pseudomonadati</taxon>
        <taxon>Pseudomonadota</taxon>
        <taxon>Alphaproteobacteria</taxon>
        <taxon>Hyphomicrobiales</taxon>
        <taxon>Nitrobacteraceae</taxon>
        <taxon>Bradyrhizobium</taxon>
    </lineage>
</organism>
<accession>A0A809WUM4</accession>
<dbReference type="Pfam" id="PF03852">
    <property type="entry name" value="Vsr"/>
    <property type="match status" value="1"/>
</dbReference>
<dbReference type="AlphaFoldDB" id="A0A809WUM4"/>
<evidence type="ECO:0000256" key="3">
    <source>
        <dbReference type="ARBA" id="ARBA00022763"/>
    </source>
</evidence>
<dbReference type="NCBIfam" id="TIGR00632">
    <property type="entry name" value="vsr"/>
    <property type="match status" value="1"/>
</dbReference>
<evidence type="ECO:0000256" key="4">
    <source>
        <dbReference type="ARBA" id="ARBA00022801"/>
    </source>
</evidence>
<evidence type="ECO:0000256" key="2">
    <source>
        <dbReference type="ARBA" id="ARBA00022759"/>
    </source>
</evidence>
<dbReference type="GO" id="GO:0016787">
    <property type="term" value="F:hydrolase activity"/>
    <property type="evidence" value="ECO:0007669"/>
    <property type="project" value="UniProtKB-KW"/>
</dbReference>
<name>A0A809WUM4_9BRAD</name>
<feature type="compositionally biased region" description="Basic and acidic residues" evidence="7">
    <location>
        <begin position="163"/>
        <end position="180"/>
    </location>
</feature>
<dbReference type="InterPro" id="IPR011335">
    <property type="entry name" value="Restrct_endonuc-II-like"/>
</dbReference>
<keyword evidence="1" id="KW-0540">Nuclease</keyword>
<evidence type="ECO:0000256" key="1">
    <source>
        <dbReference type="ARBA" id="ARBA00022722"/>
    </source>
</evidence>
<keyword evidence="3" id="KW-0227">DNA damage</keyword>
<keyword evidence="4" id="KW-0378">Hydrolase</keyword>
<protein>
    <recommendedName>
        <fullName evidence="9">Very short patch repair endonuclease</fullName>
    </recommendedName>
</protein>
<sequence>MALRSPNRKTAPAPARLHRGDIMSAVTRSAVMARIRGKGTKPELAVAELMAGAGLRWEEHCKDLPGRPDFVMRDLRIAIFVDGDFWHGWRFPAWRLKLSEHWERKIEGNIKRDIRNFRTLRRSGWEVVRIWEHQIKKSPELCLEKILLVRASRSLVECRSTWHGDPERKAGKDVRTPRDKDKRRRVGAANRRP</sequence>
<dbReference type="InterPro" id="IPR004603">
    <property type="entry name" value="DNA_mismatch_endonuc_vsr"/>
</dbReference>
<evidence type="ECO:0000256" key="7">
    <source>
        <dbReference type="SAM" id="MobiDB-lite"/>
    </source>
</evidence>
<dbReference type="Gene3D" id="3.40.960.10">
    <property type="entry name" value="VSR Endonuclease"/>
    <property type="match status" value="1"/>
</dbReference>
<dbReference type="SUPFAM" id="SSF52980">
    <property type="entry name" value="Restriction endonuclease-like"/>
    <property type="match status" value="1"/>
</dbReference>
<reference evidence="8" key="1">
    <citation type="submission" date="2020-05" db="EMBL/GenBank/DDBJ databases">
        <title>Complete genome sequence of Bradyrhizobium diazoefficiens XF1 isolated from soybean nodule.</title>
        <authorList>
            <person name="Noda R."/>
            <person name="Kakizaki K."/>
            <person name="Minamisawa K."/>
        </authorList>
    </citation>
    <scope>NUCLEOTIDE SEQUENCE</scope>
    <source>
        <strain evidence="8">XF1</strain>
    </source>
</reference>
<gene>
    <name evidence="8" type="ORF">XF1B_04820</name>
</gene>
<keyword evidence="5" id="KW-0234">DNA repair</keyword>
<comment type="similarity">
    <text evidence="6">Belongs to the Vsr family.</text>
</comment>
<feature type="region of interest" description="Disordered" evidence="7">
    <location>
        <begin position="163"/>
        <end position="193"/>
    </location>
</feature>
<dbReference type="GO" id="GO:0006298">
    <property type="term" value="P:mismatch repair"/>
    <property type="evidence" value="ECO:0007669"/>
    <property type="project" value="InterPro"/>
</dbReference>
<dbReference type="EMBL" id="AP023091">
    <property type="protein sequence ID" value="BCE17801.1"/>
    <property type="molecule type" value="Genomic_DNA"/>
</dbReference>
<dbReference type="CDD" id="cd00221">
    <property type="entry name" value="Vsr"/>
    <property type="match status" value="1"/>
</dbReference>
<evidence type="ECO:0008006" key="9">
    <source>
        <dbReference type="Google" id="ProtNLM"/>
    </source>
</evidence>
<evidence type="ECO:0000313" key="8">
    <source>
        <dbReference type="EMBL" id="BCE17801.1"/>
    </source>
</evidence>